<protein>
    <recommendedName>
        <fullName evidence="1">DUF488 domain-containing protein</fullName>
    </recommendedName>
</protein>
<dbReference type="Proteomes" id="UP000319063">
    <property type="component" value="Segment"/>
</dbReference>
<accession>A0A4Y5TPC1</accession>
<reference evidence="3" key="1">
    <citation type="submission" date="2019-05" db="EMBL/GenBank/DDBJ databases">
        <title>Complete Genome Sequence of Serratia marcescens Myophage Moabite.</title>
        <authorList>
            <person name="Price L."/>
            <person name="Rohren M."/>
            <person name="Newkirk H."/>
            <person name="Liu M."/>
            <person name="Ramsey J."/>
        </authorList>
    </citation>
    <scope>NUCLEOTIDE SEQUENCE [LARGE SCALE GENOMIC DNA]</scope>
</reference>
<evidence type="ECO:0000259" key="1">
    <source>
        <dbReference type="Pfam" id="PF22751"/>
    </source>
</evidence>
<dbReference type="InterPro" id="IPR054495">
    <property type="entry name" value="DUF488-N3a"/>
</dbReference>
<keyword evidence="3" id="KW-1185">Reference proteome</keyword>
<evidence type="ECO:0000313" key="3">
    <source>
        <dbReference type="Proteomes" id="UP000319063"/>
    </source>
</evidence>
<proteinExistence type="predicted"/>
<dbReference type="EMBL" id="MK994515">
    <property type="protein sequence ID" value="QDB71218.1"/>
    <property type="molecule type" value="Genomic_DNA"/>
</dbReference>
<evidence type="ECO:0000313" key="2">
    <source>
        <dbReference type="EMBL" id="QDB71218.1"/>
    </source>
</evidence>
<organism evidence="2 3">
    <name type="scientific">Serratia phage Moabite</name>
    <dbReference type="NCBI Taxonomy" id="2587814"/>
    <lineage>
        <taxon>Viruses</taxon>
        <taxon>Duplodnaviria</taxon>
        <taxon>Heunggongvirae</taxon>
        <taxon>Uroviricota</taxon>
        <taxon>Caudoviricetes</taxon>
        <taxon>Chimalliviridae</taxon>
        <taxon>Moabitevirus</taxon>
        <taxon>Moabitevirus moabite</taxon>
    </lineage>
</organism>
<gene>
    <name evidence="2" type="ORF">CPT_Moabite_188</name>
</gene>
<name>A0A4Y5TPC1_9CAUD</name>
<sequence length="141" mass="17159">MTQILEVFTGRIQDWREWHNSDVLFYDITLKSGDRVFAPSAELLYPYKQGLINSREYGEIYYRLLRQRYRKDPEPFEWLIRQRRIALTCYCGHGKFCHRHLLKRPLRKLCEKEGILFIDRGEPQWQSPLVDPENRERRSGR</sequence>
<dbReference type="Pfam" id="PF22751">
    <property type="entry name" value="DUF488-N3a"/>
    <property type="match status" value="1"/>
</dbReference>
<feature type="domain" description="DUF488" evidence="1">
    <location>
        <begin position="36"/>
        <end position="107"/>
    </location>
</feature>